<reference evidence="1 2" key="1">
    <citation type="journal article" date="2016" name="Proc. Natl. Acad. Sci. U.S.A.">
        <title>Lipid metabolic changes in an early divergent fungus govern the establishment of a mutualistic symbiosis with endobacteria.</title>
        <authorList>
            <person name="Lastovetsky O.A."/>
            <person name="Gaspar M.L."/>
            <person name="Mondo S.J."/>
            <person name="LaButti K.M."/>
            <person name="Sandor L."/>
            <person name="Grigoriev I.V."/>
            <person name="Henry S.A."/>
            <person name="Pawlowska T.E."/>
        </authorList>
    </citation>
    <scope>NUCLEOTIDE SEQUENCE [LARGE SCALE GENOMIC DNA]</scope>
    <source>
        <strain evidence="1 2">ATCC 11559</strain>
    </source>
</reference>
<dbReference type="OMA" id="YLMTDNC"/>
<name>A0A1X0RL38_RHIZD</name>
<evidence type="ECO:0000313" key="2">
    <source>
        <dbReference type="Proteomes" id="UP000242381"/>
    </source>
</evidence>
<sequence length="91" mass="10340">MRNIKIYKALVKLSSGFNKKQATDEFIIEKSVIDYVDMNEDNAQGNTTPATKGTTIVYIIKFINSLLNVMDLNKSLKNSYLMTDNCIIQKD</sequence>
<dbReference type="Proteomes" id="UP000242381">
    <property type="component" value="Unassembled WGS sequence"/>
</dbReference>
<protein>
    <submittedName>
        <fullName evidence="1">Uncharacterized protein</fullName>
    </submittedName>
</protein>
<dbReference type="EMBL" id="KV921627">
    <property type="protein sequence ID" value="ORE12641.1"/>
    <property type="molecule type" value="Genomic_DNA"/>
</dbReference>
<dbReference type="AlphaFoldDB" id="A0A1X0RL38"/>
<gene>
    <name evidence="1" type="ORF">BCV71DRAFT_190704</name>
</gene>
<proteinExistence type="predicted"/>
<accession>A0A1X0RL38</accession>
<evidence type="ECO:0000313" key="1">
    <source>
        <dbReference type="EMBL" id="ORE12641.1"/>
    </source>
</evidence>
<organism evidence="1 2">
    <name type="scientific">Rhizopus microsporus</name>
    <dbReference type="NCBI Taxonomy" id="58291"/>
    <lineage>
        <taxon>Eukaryota</taxon>
        <taxon>Fungi</taxon>
        <taxon>Fungi incertae sedis</taxon>
        <taxon>Mucoromycota</taxon>
        <taxon>Mucoromycotina</taxon>
        <taxon>Mucoromycetes</taxon>
        <taxon>Mucorales</taxon>
        <taxon>Mucorineae</taxon>
        <taxon>Rhizopodaceae</taxon>
        <taxon>Rhizopus</taxon>
    </lineage>
</organism>